<sequence>MIEAQRLSFIRANKKQIRADVLSGLQEAIDNGEKDATLAGKRIILPGSFTSGTRYMFNNCQDAMAICKRYEYPDLFITITCNLNLPEIHDVDSASGLVAFDRPDIVCRVFKLKLHHLMADLRKHKVFGKVNAGMYTIEFQKRGLPHAHILLWLDGENRLNNPIDIDKVISAELPHSELYPKLAEAVKTLMIHGPCGAANYKSPSMKEKRCDKFFPKKFTSSTSIDEDGYPTYRRRETGISINKNGVMLDNRNVVPNNPYLLMKYHVHVNVEYCNKSNSIKCVGNILWCSI</sequence>
<dbReference type="InterPro" id="IPR025476">
    <property type="entry name" value="Helitron_helicase-like"/>
</dbReference>
<gene>
    <name evidence="2" type="ORF">CEURO_LOCUS15868</name>
</gene>
<dbReference type="EMBL" id="CAMAPE010000041">
    <property type="protein sequence ID" value="CAH9102661.1"/>
    <property type="molecule type" value="Genomic_DNA"/>
</dbReference>
<proteinExistence type="predicted"/>
<accession>A0A9P1EF91</accession>
<organism evidence="2 3">
    <name type="scientific">Cuscuta europaea</name>
    <name type="common">European dodder</name>
    <dbReference type="NCBI Taxonomy" id="41803"/>
    <lineage>
        <taxon>Eukaryota</taxon>
        <taxon>Viridiplantae</taxon>
        <taxon>Streptophyta</taxon>
        <taxon>Embryophyta</taxon>
        <taxon>Tracheophyta</taxon>
        <taxon>Spermatophyta</taxon>
        <taxon>Magnoliopsida</taxon>
        <taxon>eudicotyledons</taxon>
        <taxon>Gunneridae</taxon>
        <taxon>Pentapetalae</taxon>
        <taxon>asterids</taxon>
        <taxon>lamiids</taxon>
        <taxon>Solanales</taxon>
        <taxon>Convolvulaceae</taxon>
        <taxon>Cuscuteae</taxon>
        <taxon>Cuscuta</taxon>
        <taxon>Cuscuta subgen. Cuscuta</taxon>
    </lineage>
</organism>
<dbReference type="PANTHER" id="PTHR10492">
    <property type="match status" value="1"/>
</dbReference>
<comment type="caution">
    <text evidence="2">The sequence shown here is derived from an EMBL/GenBank/DDBJ whole genome shotgun (WGS) entry which is preliminary data.</text>
</comment>
<evidence type="ECO:0000313" key="3">
    <source>
        <dbReference type="Proteomes" id="UP001152484"/>
    </source>
</evidence>
<dbReference type="OrthoDB" id="1680778at2759"/>
<reference evidence="2" key="1">
    <citation type="submission" date="2022-07" db="EMBL/GenBank/DDBJ databases">
        <authorList>
            <person name="Macas J."/>
            <person name="Novak P."/>
            <person name="Neumann P."/>
        </authorList>
    </citation>
    <scope>NUCLEOTIDE SEQUENCE</scope>
</reference>
<dbReference type="AlphaFoldDB" id="A0A9P1EF91"/>
<dbReference type="Proteomes" id="UP001152484">
    <property type="component" value="Unassembled WGS sequence"/>
</dbReference>
<keyword evidence="3" id="KW-1185">Reference proteome</keyword>
<name>A0A9P1EF91_CUSEU</name>
<dbReference type="Pfam" id="PF14214">
    <property type="entry name" value="Helitron_like_N"/>
    <property type="match status" value="1"/>
</dbReference>
<dbReference type="PANTHER" id="PTHR10492:SF78">
    <property type="entry name" value="ATP-DEPENDENT DNA HELICASE"/>
    <property type="match status" value="1"/>
</dbReference>
<feature type="domain" description="Helitron helicase-like" evidence="1">
    <location>
        <begin position="2"/>
        <end position="151"/>
    </location>
</feature>
<evidence type="ECO:0000313" key="2">
    <source>
        <dbReference type="EMBL" id="CAH9102661.1"/>
    </source>
</evidence>
<protein>
    <recommendedName>
        <fullName evidence="1">Helitron helicase-like domain-containing protein</fullName>
    </recommendedName>
</protein>
<evidence type="ECO:0000259" key="1">
    <source>
        <dbReference type="Pfam" id="PF14214"/>
    </source>
</evidence>